<evidence type="ECO:0000313" key="2">
    <source>
        <dbReference type="Proteomes" id="UP000298173"/>
    </source>
</evidence>
<reference evidence="1 2" key="1">
    <citation type="submission" date="2019-03" db="EMBL/GenBank/DDBJ databases">
        <title>Genomics of glacier-inhabiting Cryobacterium strains.</title>
        <authorList>
            <person name="Liu Q."/>
            <person name="Xin Y.-H."/>
        </authorList>
    </citation>
    <scope>NUCLEOTIDE SEQUENCE [LARGE SCALE GENOMIC DNA]</scope>
    <source>
        <strain evidence="1 2">HLT2-23</strain>
    </source>
</reference>
<proteinExistence type="predicted"/>
<dbReference type="EMBL" id="SOEY01000020">
    <property type="protein sequence ID" value="TFB72110.1"/>
    <property type="molecule type" value="Genomic_DNA"/>
</dbReference>
<dbReference type="AlphaFoldDB" id="A0A4R8UUD8"/>
<protein>
    <submittedName>
        <fullName evidence="1">Uncharacterized protein</fullName>
    </submittedName>
</protein>
<dbReference type="Proteomes" id="UP000298173">
    <property type="component" value="Unassembled WGS sequence"/>
</dbReference>
<dbReference type="RefSeq" id="WP_134503411.1">
    <property type="nucleotide sequence ID" value="NZ_SOEY01000020.1"/>
</dbReference>
<evidence type="ECO:0000313" key="1">
    <source>
        <dbReference type="EMBL" id="TFB72110.1"/>
    </source>
</evidence>
<gene>
    <name evidence="1" type="ORF">E3O06_10900</name>
</gene>
<dbReference type="OrthoDB" id="4161577at2"/>
<sequence>MTVVEFDSWISGAEHGAYRWSTNDERTERTQLQAMRELHAQIRERKRLTANLAIERTLDAAAGEIATAQEWDTTEERLAESSRRIAQLTSYLTSAGWDLDGWTN</sequence>
<keyword evidence="2" id="KW-1185">Reference proteome</keyword>
<accession>A0A4R8UUD8</accession>
<name>A0A4R8UUD8_9MICO</name>
<comment type="caution">
    <text evidence="1">The sequence shown here is derived from an EMBL/GenBank/DDBJ whole genome shotgun (WGS) entry which is preliminary data.</text>
</comment>
<organism evidence="1 2">
    <name type="scientific">Cryobacterium glaciale</name>
    <dbReference type="NCBI Taxonomy" id="1259145"/>
    <lineage>
        <taxon>Bacteria</taxon>
        <taxon>Bacillati</taxon>
        <taxon>Actinomycetota</taxon>
        <taxon>Actinomycetes</taxon>
        <taxon>Micrococcales</taxon>
        <taxon>Microbacteriaceae</taxon>
        <taxon>Cryobacterium</taxon>
    </lineage>
</organism>